<dbReference type="EMBL" id="VAUV01000003">
    <property type="protein sequence ID" value="TLD71896.1"/>
    <property type="molecule type" value="Genomic_DNA"/>
</dbReference>
<protein>
    <submittedName>
        <fullName evidence="2">PEP-CTERM sorting domain-containing protein</fullName>
    </submittedName>
</protein>
<dbReference type="Pfam" id="PF12951">
    <property type="entry name" value="PATR"/>
    <property type="match status" value="15"/>
</dbReference>
<keyword evidence="1" id="KW-0732">Signal</keyword>
<dbReference type="NCBIfam" id="TIGR02595">
    <property type="entry name" value="PEP_CTERM"/>
    <property type="match status" value="1"/>
</dbReference>
<gene>
    <name evidence="2" type="ORF">FEM03_03990</name>
</gene>
<comment type="caution">
    <text evidence="2">The sequence shown here is derived from an EMBL/GenBank/DDBJ whole genome shotgun (WGS) entry which is preliminary data.</text>
</comment>
<proteinExistence type="predicted"/>
<dbReference type="InterPro" id="IPR011050">
    <property type="entry name" value="Pectin_lyase_fold/virulence"/>
</dbReference>
<dbReference type="InterPro" id="IPR013424">
    <property type="entry name" value="Ice-binding_C"/>
</dbReference>
<accession>A0A5R8KHU3</accession>
<dbReference type="NCBIfam" id="TIGR02601">
    <property type="entry name" value="autotrns_rpt"/>
    <property type="match status" value="10"/>
</dbReference>
<evidence type="ECO:0000256" key="1">
    <source>
        <dbReference type="ARBA" id="ARBA00022729"/>
    </source>
</evidence>
<dbReference type="OrthoDB" id="200446at2"/>
<organism evidence="2 3">
    <name type="scientific">Phragmitibacter flavus</name>
    <dbReference type="NCBI Taxonomy" id="2576071"/>
    <lineage>
        <taxon>Bacteria</taxon>
        <taxon>Pseudomonadati</taxon>
        <taxon>Verrucomicrobiota</taxon>
        <taxon>Verrucomicrobiia</taxon>
        <taxon>Verrucomicrobiales</taxon>
        <taxon>Verrucomicrobiaceae</taxon>
        <taxon>Phragmitibacter</taxon>
    </lineage>
</organism>
<sequence length="5341" mass="532564">MALSPRFILSLRSICPPPTIHPPFNQCAEPPAPSSSMKTSFHRRRSITVVMSLMALLRPVDAQTFTWDGGGDGNWSDTTKWSSDPFFPNSPEAIVNFSSIINPIAAPTIITLDVPAVIGQLNMGVSGNIALTIAGANALTFNNGVANAVINKASGFNGVDLISTAIVLNNNLTLNNASTGTLTLAGPITESGGSRSISKTGSGTGAVVLSGDNSFTGGVSVSAGVLRVNGPAALNSSAVNDITLSGGTLELRSNGDSTQALENIIFGDNVAVTGNTTILVDRLTGLPGPTFITPLNKNLQFGNFTIGAQTLTVTASNGYGLEFTGDTILTGAATFAVGGGGRGSNVVASTTLAGVVDDDAGNFGLTKSGNGTLVLANTANTFGDNNIITVSGGILQANGEGSLGHLGNSINLTANSLTQGLRFNYSGTTNRTIRSNAASVGLDVTDGNTITLANALDFSAAGNNLGKNDAGRLILADAAPTIAGAAGIWNGNLTISQGAVQVSGQAALGSTTGVTTASGTAASLEFNNAGVITENINITNGNQTNRGLNGLGVVRATAGTTTLNGTVALAATLGNNQVSTVLVAGVANGATLNLSGTNAVTFNNNSAADGDNRNFNLHFLAEGTGVGNITSAITNVGTYNRRHSIRFAGDGTWNVTAANFFGGTAGATTAATTNVFVTSGTLRLSGLGTFAAPAAADVLAGRIDVSANARLVLDDSDSDQNRLNTRTLRLLGGGDLYYVGGNSANTSENLGQSAAFNLDRGASIINIDASDTHSATLNTGTVGAVSRSNLATLTITGDNIGSAAAAGVGVIVGGNAAGGFSYSGQTGATGTTNKSIMPWILVQNSSLPGGVAFGTSNSAAAATTTGTNVVRGLAANESATTLVSIGSVGHVANVNPNVTLATDATATGQFLINSLRLDAGADVTLGGQGSTLTLESGGLLITGAGTEISNGFLSTSSNRDLIVHALGDTTISANIVGTSGGLTKTGTGTLTLSGQNSYTGETSIQAGTLILDGGKDTLYFGQNLFIGPAATVDLNGNNQYVALLLTQGSEFFGYSGEYATVTNTSATAATLTMGTAAVNYDGVITGNITVARGQNNASYSDWNLYRDNTHTGPTILTGGRTQLIDDAKFSATSRIDIQNATLLIQNGGTYGRPDTDKINDTADINLTAGMFQYRNTQGSSTTEVVGNLTIGAGMSVIDAGETGGGINTAHIQFASLTQAAGQHGTVRFDGGQINGTIGNASNVYFATAPTLSNNLIGGWAMFDRDFASYTGTGGVGRLSSAGYAGYHRTNYSNATINGINSAQAGENIQMLGTGATAAGHSVTLAADTTLNALSYQAANTAGTAVFDLGGNTLTVQSGGLSLSPSASSDTPVSLNVTNGLLTAGAAGVGGDLYIHHLPFQGTDNTERRSINLGATITDNAGGAVALVLNSQNHNGGAARRSTLYITGDNEHTGGTWVNSGRIVLNTAGANGTTITALPGDLTITGGIQQNTSSFDGTNMSQLGEVFSYSSGQIANTSNVTLNGTARLDFTGTPAGIAASPNTVIAQTVASLNFNNTGGQSPTVMLGNGDLTINGNINAASTSVGTNTISNISRTGTGRIDFAGATRDINVSAVTVNGIAVQELLSSLNINAPITNAAGINKTGNGLLMLSAQSDFTGDFNLQQGGILLNASSTPSTFLSQVITGPLGAGNLNVSSGTYIAANTASTIANNLNVLGGDLNFKGIQNITFNNGTTFNNATTTVTVEEFNMTATLNGPLTTPAAMALVKNGNGTLVLSTINTFTGGITLNSGTLIGQTPTSAASSGSPFGSGDITYNGGVLSLRSASSDAVFGNDIIVNPSLGFVNLDVQGGNMITMGTLNIAMAPNPQVTQINVSGTINSILKFQDETLGSNSLPASTARTAGQFQTFNIATGVTTILMDSYARNNEPLNIGQGSLFLGGANTFANGTTISTSGQGAAPTANAATAIYGAGQTVTLSGGTTGTPITYSIMPQTNNVAGVIPGNVTGGLQQSATNVASGSLNIASVWGLGATSIYNGVNPNDASFDRVPHTNASISTLGVYNGYLDITTAGIYEFLLGSDDFSSLVIDGVEVGRDIFSGHGVQDTARGSIFLSAGQHAITFKFNTGTGTPGGGGRLLYSGADTAGNGTFNNWQAIDPSRLSYFTGPASVANNYYNAAQIDNDYVLNPSSVFTLQGLGSDYNSTVKTLSMGAGSQLNITNDLGTAGVGGTGFLGVLGVTTINGANAIINPSSGHFNLIGGINDNNFGLTKTGIGALSLNNSSAFTGTFNINAGTVVLRETNALSTGSNIVASGASVDLYGVGSSIGRNLTINGIGTASQIGAIYNSQATTATFAGNVSLASSSQVAGYGDIILSGTVNAAAGSTFTKAGANTLTLTGNNTATMLGPVAVTRGILNNGLLNSGTTGALGSGSITISANAALNLSGNNLAQNLTLNGTSISNTGPNANTLGNLINSSISNSVAFRNLVTPGSNMLQLANTANTATVSGNITLSTATSGIGSNTFSSGGDIIITGNVGGNQALTKVGGNTVYLRGTNNYTGGTNVNWGSLVLDGAGVLSGAGGRVQVDEGATFTIDNSTTFTNNRINNGVTGNNKNLILRGGTVNIIGNATNTNDVTETFSASVTGGTTAGINVEQGHSNLNLNVTGLTGGSVTLTATRGSGGSDLSNANAGTILIKGANLGLNAVGTDGSTNLLLSNAGSAGAALAMFGQNTNVVAGGANGIKNKGLAAYALVDNGANVDFATLDSTGLGVRAIAANERETANTWVNNSNVLFTSAANATVNTVHSVNSIKLTGGSINLLQGSNLNVQSGGILATASSSINGPGIIGAEGAGNNSTTGAAQNLYFWTHGASTTLTINASIGSMQSNTGRVNEMIKAGEGTLVLGGSNFTLTNTRIQEGTLQINNASAIYYRMTNPAGASLFNGSNTGPTLQVNGTGILDLNGHALTVNNFSSIAPAGNQGSLAGGTVINSVAGTQTLSINATTSNTWYGNISSGTGTINFNRFGRDTFTIGNSNTYTGTTTIGGGATTMVDLGALRGTSSVSINQAALIWNDNGSQSDSFRLGVTPANIIMNGGGFQYNGRLGESSVANLGNVTLNSGASQFTTNAATLGSATTQITSLTRNVGATVNFAGSVLGDDGNVKVTGTAPTNYNGIVGGWAVTNTGNPYNGRSSTIQGGDFVMYDPVSGFRAIVDYQTTGGITFANAANSGNRPAFGNAAFAANNNVRVNNNTTLAAGNNIANSFSIGIDNAALTLSFANPADTLYVQSGGILGSTANQAKTIGASVAAGGKITAGNLDGSSGLGNAANELFIHNLSNVITINAQIVDNAASAVNLVTSTGSQNGPVIRLNNTNTYTGTTTINSTDLRLNSAVGPAIANSLNITVNGGTENAGDSGRQANGRIFFEQNDQLNNAATLNLHSGIAGLDLNNFSQTLANLNFQNIGGHTGNSNGVGPTVRTGTGILTLAGNISATNISNTSTIANISGNLALTAGQHTVNVTANTNAAAQIGLAVNGEISGPGGIDKTGDGVFALTGISTYTGATNITEGTLVLGGLREDASDNNAVIASSRFNISSAATVDMRGGNAIIGSLAGAGTVTNSVYAINSNGNNGNPAVLTLGADNSSTANFSGRFTNFINGVNELSGFNLNVTKIGSGTQTISGDNAAAIASLTSAGDINNVGTLDIQEGTIKVDGANGSLGFATINIKQGAALTLDNSTDNKTNRLGGYRLTDSANGPGDIANDVATLRVINMQGGTINFIEGDTLINEGIGSAALSLATNPGVGTVNLNSGASTWNFDDTLGNGGATITLNSLGAGGGSLYVNVGSNQTLGRTLAGTDSINIYINNGMTSQGTGTLQATGTAVASAAGVSGNIVGGIRADFTATDSTGTGFVTYDRYGYRLLAATEYSAFPVQPNSPLTTGAAATPTNPPASWAAVSPTLSATYTGNALVTEAQTFTTTTTINSLRLDDGGGITSAGGSAIPGNNPAVQSYNALGNFNILTISSGAIVANAGNTGLNGGAISAAGATLRFTTPDAATLISNSHLISTNVSAALVKEGPGTLVLNKNVFMGSNTDSGQAIINGGTLSLNAGHNTLTAVSSASAAIVDFFTVNQGGTVQLNGFDQAIGGLVSSDPTPGSGGIINSGTSANLFVTNSDNATSTFGGSITGAINLYVSKLTGGNAANQILTSTNSYTGTTNLNGSNLTLRDDGALTGTSAIFINLAQLTLENTNFSASQDRLNNSASVNFRGGILSVVGRPGEAVTEDIGAVNLLVGNNTIAVGSGGTSAPTTLNTGAFTRSAGAVVNFSSNSSGTLGGVNAANQGANPRIFIAGQSTGVMGSWAIANGSNFAYYDPILGVGELSNTGAGFPNYESTNYATATALQTVNDGTTRTISTATHAVGLWRIAPNAANTATFGTASGAGTALTITNGGVITNNNNSFIFTEAATQTSRSTITSGSSDLNFFINQNTTTLGLQVVGNIDLIKSGGGTLTLNQRASNTFTGTTYVTAGVLNLSAGAGIVTIPGPLVINNATVTMNTNAGQIAATSDVSLIGSSTLTFVGAANTINRLNFNNVGGRTNPVVNSAANASSILNIGSGLITAIGDSPTTVSTIASPSGGTLTLNFGTTAPELNITTNLPNKVTTDLLISAVIANSASGWVNLAGGGAALRKTGNGNLALSAANTFDTGVSLEEGTITVGNNAALGTGTLTVGNGTTILADSTARTITNNVVVNGDFTFGGQQAGNNLTINGAVNLGAIDRIISVSSPNVTATLAGIVSGGGGLAKSGNGVLVLSNANTYSGGTIINAGLVRAGNGSALGANTNDLTVKANAALNLNGNSLTVDGLNGDDATNGGLITNSGAAATLTVGNNSETSATFAGTITNAANALNLVKTGSGTQILTGTNTYTGTTIINGGVLQVGTDATGNRSTLGSGAVTVNNGGTLAGTGHVLAPLAGNTMTIATGGIIAPGDTAGAGNGNLTLGTIAGSGLDPLAVTTGAVSPSSTAGVVNLTVASGGQISLGVTSATHKSGGFVDAYNLGTTPDALSYFNTLSVTEQQRWNGQAWTQTGTGLVGSNSVTLANLGLGITGSGTGNGGLFVGQSVSGEGIGGGTTITGIDTTTNTITLSNSLQASTTALNIGSTTQNVTLVEGFNSITLADVTGLNVGDTVSGYGIVSGSVIASINPMTRAITLKDATSGSATTPFASTYAPTLSFNAPGNHDHITITGTLSLGSGTAGGVVTIIDNGYLANAGGGDIFNLLDWATLITSGTFNPGTNFRNGGLGDGDLMLPTLSNIDWVWDVSAFTTHGILVVIPEPGRMMLLLIGLGAVVLRRRR</sequence>
<evidence type="ECO:0000313" key="3">
    <source>
        <dbReference type="Proteomes" id="UP000306196"/>
    </source>
</evidence>
<name>A0A5R8KHU3_9BACT</name>
<dbReference type="Proteomes" id="UP000306196">
    <property type="component" value="Unassembled WGS sequence"/>
</dbReference>
<reference evidence="2 3" key="1">
    <citation type="submission" date="2019-05" db="EMBL/GenBank/DDBJ databases">
        <title>Verrucobacter flavum gen. nov., sp. nov. a new member of the family Verrucomicrobiaceae.</title>
        <authorList>
            <person name="Szuroczki S."/>
            <person name="Abbaszade G."/>
            <person name="Szabo A."/>
            <person name="Felfoldi T."/>
            <person name="Schumann P."/>
            <person name="Boka K."/>
            <person name="Keki Z."/>
            <person name="Toumi M."/>
            <person name="Toth E."/>
        </authorList>
    </citation>
    <scope>NUCLEOTIDE SEQUENCE [LARGE SCALE GENOMIC DNA]</scope>
    <source>
        <strain evidence="2 3">MG-N-17</strain>
    </source>
</reference>
<dbReference type="InterPro" id="IPR013425">
    <property type="entry name" value="Autotrns_rpt"/>
</dbReference>
<evidence type="ECO:0000313" key="2">
    <source>
        <dbReference type="EMBL" id="TLD71896.1"/>
    </source>
</evidence>
<keyword evidence="3" id="KW-1185">Reference proteome</keyword>
<dbReference type="SUPFAM" id="SSF51126">
    <property type="entry name" value="Pectin lyase-like"/>
    <property type="match status" value="1"/>
</dbReference>